<dbReference type="eggNOG" id="KOG0254">
    <property type="taxonomic scope" value="Eukaryota"/>
</dbReference>
<evidence type="ECO:0000256" key="8">
    <source>
        <dbReference type="ARBA" id="ARBA00023136"/>
    </source>
</evidence>
<name>W1PIM9_AMBTC</name>
<evidence type="ECO:0000256" key="4">
    <source>
        <dbReference type="ARBA" id="ARBA00022475"/>
    </source>
</evidence>
<dbReference type="GO" id="GO:0016020">
    <property type="term" value="C:membrane"/>
    <property type="evidence" value="ECO:0000318"/>
    <property type="project" value="GO_Central"/>
</dbReference>
<dbReference type="GO" id="GO:0051119">
    <property type="term" value="F:sugar transmembrane transporter activity"/>
    <property type="evidence" value="ECO:0007669"/>
    <property type="project" value="InterPro"/>
</dbReference>
<evidence type="ECO:0000256" key="7">
    <source>
        <dbReference type="ARBA" id="ARBA00022989"/>
    </source>
</evidence>
<feature type="transmembrane region" description="Helical" evidence="10">
    <location>
        <begin position="12"/>
        <end position="30"/>
    </location>
</feature>
<evidence type="ECO:0000256" key="6">
    <source>
        <dbReference type="ARBA" id="ARBA00022692"/>
    </source>
</evidence>
<dbReference type="PROSITE" id="PS50850">
    <property type="entry name" value="MFS"/>
    <property type="match status" value="1"/>
</dbReference>
<dbReference type="Gene3D" id="1.20.1250.20">
    <property type="entry name" value="MFS general substrate transporter like domains"/>
    <property type="match status" value="1"/>
</dbReference>
<gene>
    <name evidence="12" type="ORF">AMTR_s00019p00256520</name>
</gene>
<dbReference type="PANTHER" id="PTHR48021">
    <property type="match status" value="1"/>
</dbReference>
<evidence type="ECO:0000256" key="9">
    <source>
        <dbReference type="RuleBase" id="RU003346"/>
    </source>
</evidence>
<protein>
    <recommendedName>
        <fullName evidence="11">Major facilitator superfamily (MFS) profile domain-containing protein</fullName>
    </recommendedName>
</protein>
<comment type="similarity">
    <text evidence="2 9">Belongs to the major facilitator superfamily. Sugar transporter (TC 2.A.1.1) family.</text>
</comment>
<keyword evidence="6 10" id="KW-0812">Transmembrane</keyword>
<dbReference type="NCBIfam" id="TIGR00879">
    <property type="entry name" value="SP"/>
    <property type="match status" value="1"/>
</dbReference>
<dbReference type="Proteomes" id="UP000017836">
    <property type="component" value="Unassembled WGS sequence"/>
</dbReference>
<evidence type="ECO:0000256" key="2">
    <source>
        <dbReference type="ARBA" id="ARBA00010992"/>
    </source>
</evidence>
<evidence type="ECO:0000256" key="1">
    <source>
        <dbReference type="ARBA" id="ARBA00004651"/>
    </source>
</evidence>
<dbReference type="InterPro" id="IPR036259">
    <property type="entry name" value="MFS_trans_sf"/>
</dbReference>
<dbReference type="EMBL" id="KI393807">
    <property type="protein sequence ID" value="ERN07486.1"/>
    <property type="molecule type" value="Genomic_DNA"/>
</dbReference>
<dbReference type="InterPro" id="IPR005828">
    <property type="entry name" value="MFS_sugar_transport-like"/>
</dbReference>
<feature type="transmembrane region" description="Helical" evidence="10">
    <location>
        <begin position="42"/>
        <end position="60"/>
    </location>
</feature>
<feature type="transmembrane region" description="Helical" evidence="10">
    <location>
        <begin position="281"/>
        <end position="301"/>
    </location>
</feature>
<keyword evidence="4" id="KW-1003">Cell membrane</keyword>
<evidence type="ECO:0000313" key="12">
    <source>
        <dbReference type="EMBL" id="ERN07486.1"/>
    </source>
</evidence>
<evidence type="ECO:0000256" key="5">
    <source>
        <dbReference type="ARBA" id="ARBA00022597"/>
    </source>
</evidence>
<evidence type="ECO:0000256" key="10">
    <source>
        <dbReference type="SAM" id="Phobius"/>
    </source>
</evidence>
<feature type="domain" description="Major facilitator superfamily (MFS) profile" evidence="11">
    <location>
        <begin position="1"/>
        <end position="335"/>
    </location>
</feature>
<keyword evidence="7 10" id="KW-1133">Transmembrane helix</keyword>
<feature type="transmembrane region" description="Helical" evidence="10">
    <location>
        <begin position="148"/>
        <end position="170"/>
    </location>
</feature>
<feature type="transmembrane region" description="Helical" evidence="10">
    <location>
        <begin position="245"/>
        <end position="269"/>
    </location>
</feature>
<feature type="non-terminal residue" evidence="12">
    <location>
        <position position="1"/>
    </location>
</feature>
<dbReference type="PANTHER" id="PTHR48021:SF25">
    <property type="entry name" value="SUGAR TRANSPORTER ERD6-LIKE 5"/>
    <property type="match status" value="1"/>
</dbReference>
<dbReference type="GO" id="GO:0022857">
    <property type="term" value="F:transmembrane transporter activity"/>
    <property type="evidence" value="ECO:0000318"/>
    <property type="project" value="GO_Central"/>
</dbReference>
<dbReference type="Pfam" id="PF00083">
    <property type="entry name" value="Sugar_tr"/>
    <property type="match status" value="1"/>
</dbReference>
<dbReference type="CDD" id="cd17358">
    <property type="entry name" value="MFS_GLUT6_8_Class3_like"/>
    <property type="match status" value="1"/>
</dbReference>
<keyword evidence="13" id="KW-1185">Reference proteome</keyword>
<dbReference type="SUPFAM" id="SSF103473">
    <property type="entry name" value="MFS general substrate transporter"/>
    <property type="match status" value="1"/>
</dbReference>
<keyword evidence="3 9" id="KW-0813">Transport</keyword>
<feature type="transmembrane region" description="Helical" evidence="10">
    <location>
        <begin position="313"/>
        <end position="331"/>
    </location>
</feature>
<dbReference type="InterPro" id="IPR050549">
    <property type="entry name" value="MFS_Trehalose_Transporter"/>
</dbReference>
<dbReference type="GO" id="GO:0055085">
    <property type="term" value="P:transmembrane transport"/>
    <property type="evidence" value="ECO:0000318"/>
    <property type="project" value="GO_Central"/>
</dbReference>
<keyword evidence="5" id="KW-0762">Sugar transport</keyword>
<evidence type="ECO:0000313" key="13">
    <source>
        <dbReference type="Proteomes" id="UP000017836"/>
    </source>
</evidence>
<dbReference type="InterPro" id="IPR020846">
    <property type="entry name" value="MFS_dom"/>
</dbReference>
<dbReference type="PRINTS" id="PR00171">
    <property type="entry name" value="SUGRTRNSPORT"/>
</dbReference>
<keyword evidence="8 10" id="KW-0472">Membrane</keyword>
<organism evidence="12 13">
    <name type="scientific">Amborella trichopoda</name>
    <dbReference type="NCBI Taxonomy" id="13333"/>
    <lineage>
        <taxon>Eukaryota</taxon>
        <taxon>Viridiplantae</taxon>
        <taxon>Streptophyta</taxon>
        <taxon>Embryophyta</taxon>
        <taxon>Tracheophyta</taxon>
        <taxon>Spermatophyta</taxon>
        <taxon>Magnoliopsida</taxon>
        <taxon>Amborellales</taxon>
        <taxon>Amborellaceae</taxon>
        <taxon>Amborella</taxon>
    </lineage>
</organism>
<feature type="transmembrane region" description="Helical" evidence="10">
    <location>
        <begin position="66"/>
        <end position="84"/>
    </location>
</feature>
<dbReference type="HOGENOM" id="CLU_001265_30_5_1"/>
<dbReference type="FunFam" id="1.20.1250.20:FF:000218">
    <property type="entry name" value="facilitated trehalose transporter Tret1"/>
    <property type="match status" value="1"/>
</dbReference>
<accession>W1PIM9</accession>
<sequence>AAWSLDIGRLSVGYGIGMLSYVVPVYIAEITPKNLRGGLTTVNQLMICSGASTAFILGTILTWRVLALIGVLPCLILLFGLSLVPESPRWLAKVGSHNEFEVALQTLRGKGADISEEAAEIQDYITIIEGLPQGKLQDLFQRKYTHPLIVGVGLIALQQFGGINGIAFYASETFVSAGFSSGAVGTIAMATIQVPLTGLVTLLMDKFGRRPLLMISASGTCLGSLLAALSFVLQDQDNTFEFAPILALTGLLVYIAAFSLGMGAIPWVMMAEVFPLNVKGTAGSLVSLVHWFGSWIMSYSYNFFMSWSKAGTFFMFSGVCGVTVLFVAKLVPETKGRTLEEIQASMEHSSHSSAKLGMQK</sequence>
<evidence type="ECO:0000256" key="3">
    <source>
        <dbReference type="ARBA" id="ARBA00022448"/>
    </source>
</evidence>
<dbReference type="GO" id="GO:0005886">
    <property type="term" value="C:plasma membrane"/>
    <property type="evidence" value="ECO:0007669"/>
    <property type="project" value="UniProtKB-SubCell"/>
</dbReference>
<dbReference type="InterPro" id="IPR003663">
    <property type="entry name" value="Sugar/inositol_transpt"/>
</dbReference>
<dbReference type="InterPro" id="IPR044775">
    <property type="entry name" value="MFS_ERD6/Tret1-like"/>
</dbReference>
<dbReference type="AlphaFoldDB" id="W1PIM9"/>
<evidence type="ECO:0000259" key="11">
    <source>
        <dbReference type="PROSITE" id="PS50850"/>
    </source>
</evidence>
<feature type="transmembrane region" description="Helical" evidence="10">
    <location>
        <begin position="211"/>
        <end position="233"/>
    </location>
</feature>
<comment type="subcellular location">
    <subcellularLocation>
        <location evidence="1">Cell membrane</location>
        <topology evidence="1">Multi-pass membrane protein</topology>
    </subcellularLocation>
</comment>
<feature type="transmembrane region" description="Helical" evidence="10">
    <location>
        <begin position="182"/>
        <end position="204"/>
    </location>
</feature>
<proteinExistence type="inferred from homology"/>
<reference evidence="13" key="1">
    <citation type="journal article" date="2013" name="Science">
        <title>The Amborella genome and the evolution of flowering plants.</title>
        <authorList>
            <consortium name="Amborella Genome Project"/>
        </authorList>
    </citation>
    <scope>NUCLEOTIDE SEQUENCE [LARGE SCALE GENOMIC DNA]</scope>
</reference>